<dbReference type="RefSeq" id="WP_264732957.1">
    <property type="nucleotide sequence ID" value="NZ_JAPDNR010000001.1"/>
</dbReference>
<accession>A0ABT3IQ88</accession>
<dbReference type="EMBL" id="JAPDNS010000002">
    <property type="protein sequence ID" value="MCW3486142.1"/>
    <property type="molecule type" value="Genomic_DNA"/>
</dbReference>
<dbReference type="InterPro" id="IPR002734">
    <property type="entry name" value="RibDG_C"/>
</dbReference>
<dbReference type="SUPFAM" id="SSF53597">
    <property type="entry name" value="Dihydrofolate reductase-like"/>
    <property type="match status" value="1"/>
</dbReference>
<evidence type="ECO:0000313" key="3">
    <source>
        <dbReference type="Proteomes" id="UP001207742"/>
    </source>
</evidence>
<dbReference type="PANTHER" id="PTHR38011">
    <property type="entry name" value="DIHYDROFOLATE REDUCTASE FAMILY PROTEIN (AFU_ORTHOLOGUE AFUA_8G06820)"/>
    <property type="match status" value="1"/>
</dbReference>
<dbReference type="InterPro" id="IPR050765">
    <property type="entry name" value="Riboflavin_Biosynth_HTPR"/>
</dbReference>
<comment type="caution">
    <text evidence="2">The sequence shown here is derived from an EMBL/GenBank/DDBJ whole genome shotgun (WGS) entry which is preliminary data.</text>
</comment>
<dbReference type="Proteomes" id="UP001207742">
    <property type="component" value="Unassembled WGS sequence"/>
</dbReference>
<reference evidence="2 3" key="1">
    <citation type="submission" date="2022-10" db="EMBL/GenBank/DDBJ databases">
        <title>Chitinophaga nivalis PC15 sp. nov., isolated from Pyeongchang county, South Korea.</title>
        <authorList>
            <person name="Trinh H.N."/>
        </authorList>
    </citation>
    <scope>NUCLEOTIDE SEQUENCE [LARGE SCALE GENOMIC DNA]</scope>
    <source>
        <strain evidence="2 3">PC14</strain>
    </source>
</reference>
<proteinExistence type="predicted"/>
<name>A0ABT3IQ88_9BACT</name>
<keyword evidence="3" id="KW-1185">Reference proteome</keyword>
<gene>
    <name evidence="2" type="ORF">OL497_19730</name>
</gene>
<protein>
    <submittedName>
        <fullName evidence="2">Dihydrofolate reductase family protein</fullName>
    </submittedName>
</protein>
<evidence type="ECO:0000313" key="2">
    <source>
        <dbReference type="EMBL" id="MCW3486142.1"/>
    </source>
</evidence>
<dbReference type="InterPro" id="IPR024072">
    <property type="entry name" value="DHFR-like_dom_sf"/>
</dbReference>
<organism evidence="2 3">
    <name type="scientific">Chitinophaga nivalis</name>
    <dbReference type="NCBI Taxonomy" id="2991709"/>
    <lineage>
        <taxon>Bacteria</taxon>
        <taxon>Pseudomonadati</taxon>
        <taxon>Bacteroidota</taxon>
        <taxon>Chitinophagia</taxon>
        <taxon>Chitinophagales</taxon>
        <taxon>Chitinophagaceae</taxon>
        <taxon>Chitinophaga</taxon>
    </lineage>
</organism>
<dbReference type="Gene3D" id="3.40.430.10">
    <property type="entry name" value="Dihydrofolate Reductase, subunit A"/>
    <property type="match status" value="1"/>
</dbReference>
<dbReference type="PANTHER" id="PTHR38011:SF11">
    <property type="entry name" value="2,5-DIAMINO-6-RIBOSYLAMINO-4(3H)-PYRIMIDINONE 5'-PHOSPHATE REDUCTASE"/>
    <property type="match status" value="1"/>
</dbReference>
<feature type="domain" description="Bacterial bifunctional deaminase-reductase C-terminal" evidence="1">
    <location>
        <begin position="2"/>
        <end position="184"/>
    </location>
</feature>
<dbReference type="Pfam" id="PF01872">
    <property type="entry name" value="RibD_C"/>
    <property type="match status" value="1"/>
</dbReference>
<evidence type="ECO:0000259" key="1">
    <source>
        <dbReference type="Pfam" id="PF01872"/>
    </source>
</evidence>
<sequence>MRKVILSINLTLDGFMAGPNGELDWHFPHWNHEMATYAYDQLSAADTILAGRVTYQKMADHWPVAARDPYSNRQDLAFARLMNSLPKIVFSRTLSKVTWQHSRLMKENIREAIMQLKQQPGKDMIMYGGVTIAAAFIQMELIDEYRIWVNPVAIGSGTPLFENVEQHLALQLIDTTPFSNGVVLLRYRPVLPDISAPRFNWDQSNLFQ</sequence>